<gene>
    <name evidence="1" type="ORF">Tco_0822071</name>
</gene>
<name>A0ABQ5AGP3_9ASTR</name>
<proteinExistence type="predicted"/>
<protein>
    <submittedName>
        <fullName evidence="1">Uncharacterized protein</fullName>
    </submittedName>
</protein>
<comment type="caution">
    <text evidence="1">The sequence shown here is derived from an EMBL/GenBank/DDBJ whole genome shotgun (WGS) entry which is preliminary data.</text>
</comment>
<dbReference type="Proteomes" id="UP001151760">
    <property type="component" value="Unassembled WGS sequence"/>
</dbReference>
<dbReference type="EMBL" id="BQNB010012231">
    <property type="protein sequence ID" value="GJT00902.1"/>
    <property type="molecule type" value="Genomic_DNA"/>
</dbReference>
<sequence>MHNRKDQSFFFTNRTGAPQGEELGLIKPLSVSSYSCSASSFISDGANLYGARATGVASGNKSIRNFTCRVGGIPDKSSGKTSGNS</sequence>
<evidence type="ECO:0000313" key="2">
    <source>
        <dbReference type="Proteomes" id="UP001151760"/>
    </source>
</evidence>
<reference evidence="1" key="1">
    <citation type="journal article" date="2022" name="Int. J. Mol. Sci.">
        <title>Draft Genome of Tanacetum Coccineum: Genomic Comparison of Closely Related Tanacetum-Family Plants.</title>
        <authorList>
            <person name="Yamashiro T."/>
            <person name="Shiraishi A."/>
            <person name="Nakayama K."/>
            <person name="Satake H."/>
        </authorList>
    </citation>
    <scope>NUCLEOTIDE SEQUENCE</scope>
</reference>
<reference evidence="1" key="2">
    <citation type="submission" date="2022-01" db="EMBL/GenBank/DDBJ databases">
        <authorList>
            <person name="Yamashiro T."/>
            <person name="Shiraishi A."/>
            <person name="Satake H."/>
            <person name="Nakayama K."/>
        </authorList>
    </citation>
    <scope>NUCLEOTIDE SEQUENCE</scope>
</reference>
<accession>A0ABQ5AGP3</accession>
<evidence type="ECO:0000313" key="1">
    <source>
        <dbReference type="EMBL" id="GJT00902.1"/>
    </source>
</evidence>
<organism evidence="1 2">
    <name type="scientific">Tanacetum coccineum</name>
    <dbReference type="NCBI Taxonomy" id="301880"/>
    <lineage>
        <taxon>Eukaryota</taxon>
        <taxon>Viridiplantae</taxon>
        <taxon>Streptophyta</taxon>
        <taxon>Embryophyta</taxon>
        <taxon>Tracheophyta</taxon>
        <taxon>Spermatophyta</taxon>
        <taxon>Magnoliopsida</taxon>
        <taxon>eudicotyledons</taxon>
        <taxon>Gunneridae</taxon>
        <taxon>Pentapetalae</taxon>
        <taxon>asterids</taxon>
        <taxon>campanulids</taxon>
        <taxon>Asterales</taxon>
        <taxon>Asteraceae</taxon>
        <taxon>Asteroideae</taxon>
        <taxon>Anthemideae</taxon>
        <taxon>Anthemidinae</taxon>
        <taxon>Tanacetum</taxon>
    </lineage>
</organism>
<keyword evidence="2" id="KW-1185">Reference proteome</keyword>